<dbReference type="PROSITE" id="PS51205">
    <property type="entry name" value="VPS9"/>
    <property type="match status" value="1"/>
</dbReference>
<feature type="compositionally biased region" description="Acidic residues" evidence="1">
    <location>
        <begin position="469"/>
        <end position="489"/>
    </location>
</feature>
<name>A0A6G0W8F3_9STRA</name>
<gene>
    <name evidence="3" type="ORF">Ae201684_017540</name>
</gene>
<dbReference type="VEuPathDB" id="FungiDB:AeMF1_013258"/>
<dbReference type="AlphaFoldDB" id="A0A6G0W8F3"/>
<feature type="compositionally biased region" description="Low complexity" evidence="1">
    <location>
        <begin position="494"/>
        <end position="504"/>
    </location>
</feature>
<proteinExistence type="predicted"/>
<comment type="caution">
    <text evidence="3">The sequence shown here is derived from an EMBL/GenBank/DDBJ whole genome shotgun (WGS) entry which is preliminary data.</text>
</comment>
<accession>A0A6G0W8F3</accession>
<keyword evidence="4" id="KW-1185">Reference proteome</keyword>
<dbReference type="Pfam" id="PF02204">
    <property type="entry name" value="VPS9"/>
    <property type="match status" value="1"/>
</dbReference>
<protein>
    <recommendedName>
        <fullName evidence="2">VPS9 domain-containing protein</fullName>
    </recommendedName>
</protein>
<sequence>MSTLQTSMWLCHPIHLHSFYCAVEIESKSILKPSPQCVVCAKVADGAQLPVATCVSCGAIVHRTCLSAIHEQNTAKEYREHRLVMPVCTTTRRYSSPPPPTPLSPRLSSVELHLLEELSLDPTLPPQSPLHDKNKSLALVYVQRYAPYVAGGILLGGAALFGMPAVALTGLGVGLSGHTYEGISKIVSGRPRSSSSDIAAQDAEWARRICWDLKQSSDIADATYKQDAALLRRIHNNLEASPTAEEVYRMLFNLFASPDELIGRVNTALCAAFRRRAKATTTSLQSLVRDAQVYVGHVLAVTLNTYPALSTTEEGVVMTTEAVEKIVYSDIYPVVFAAFCREYSRHDATLQAHIRNVQAARRRRLSTDPDASLDALASVHYPLGKLQVITEAFRAICTAAEVRLATAPSADTLLPLVVDWIVAGGGHVRHLVAHLAFVSTLTQGGGRGMEGYALTTFHAALRALGATDTAEDETTEEDEEDEEFFDAVEDSPRLKSSSLPLRPC</sequence>
<feature type="region of interest" description="Disordered" evidence="1">
    <location>
        <begin position="467"/>
        <end position="504"/>
    </location>
</feature>
<organism evidence="3 4">
    <name type="scientific">Aphanomyces euteiches</name>
    <dbReference type="NCBI Taxonomy" id="100861"/>
    <lineage>
        <taxon>Eukaryota</taxon>
        <taxon>Sar</taxon>
        <taxon>Stramenopiles</taxon>
        <taxon>Oomycota</taxon>
        <taxon>Saprolegniomycetes</taxon>
        <taxon>Saprolegniales</taxon>
        <taxon>Verrucalvaceae</taxon>
        <taxon>Aphanomyces</taxon>
    </lineage>
</organism>
<dbReference type="InterPro" id="IPR037191">
    <property type="entry name" value="VPS9_dom_sf"/>
</dbReference>
<evidence type="ECO:0000259" key="2">
    <source>
        <dbReference type="PROSITE" id="PS51205"/>
    </source>
</evidence>
<dbReference type="EMBL" id="VJMJ01000301">
    <property type="protein sequence ID" value="KAF0723573.1"/>
    <property type="molecule type" value="Genomic_DNA"/>
</dbReference>
<dbReference type="InterPro" id="IPR003123">
    <property type="entry name" value="VPS9"/>
</dbReference>
<dbReference type="Gene3D" id="1.20.1050.80">
    <property type="entry name" value="VPS9 domain"/>
    <property type="match status" value="1"/>
</dbReference>
<feature type="domain" description="VPS9" evidence="2">
    <location>
        <begin position="341"/>
        <end position="473"/>
    </location>
</feature>
<evidence type="ECO:0000256" key="1">
    <source>
        <dbReference type="SAM" id="MobiDB-lite"/>
    </source>
</evidence>
<evidence type="ECO:0000313" key="4">
    <source>
        <dbReference type="Proteomes" id="UP000481153"/>
    </source>
</evidence>
<reference evidence="3 4" key="1">
    <citation type="submission" date="2019-07" db="EMBL/GenBank/DDBJ databases">
        <title>Genomics analysis of Aphanomyces spp. identifies a new class of oomycete effector associated with host adaptation.</title>
        <authorList>
            <person name="Gaulin E."/>
        </authorList>
    </citation>
    <scope>NUCLEOTIDE SEQUENCE [LARGE SCALE GENOMIC DNA]</scope>
    <source>
        <strain evidence="3 4">ATCC 201684</strain>
    </source>
</reference>
<dbReference type="SUPFAM" id="SSF109993">
    <property type="entry name" value="VPS9 domain"/>
    <property type="match status" value="1"/>
</dbReference>
<dbReference type="Proteomes" id="UP000481153">
    <property type="component" value="Unassembled WGS sequence"/>
</dbReference>
<evidence type="ECO:0000313" key="3">
    <source>
        <dbReference type="EMBL" id="KAF0723573.1"/>
    </source>
</evidence>